<dbReference type="OrthoDB" id="6163216at2759"/>
<evidence type="ECO:0000256" key="2">
    <source>
        <dbReference type="SAM" id="MobiDB-lite"/>
    </source>
</evidence>
<feature type="compositionally biased region" description="Polar residues" evidence="2">
    <location>
        <begin position="721"/>
        <end position="743"/>
    </location>
</feature>
<organism evidence="4 5">
    <name type="scientific">Bagarius yarrelli</name>
    <name type="common">Goonch</name>
    <name type="synonym">Bagrus yarrelli</name>
    <dbReference type="NCBI Taxonomy" id="175774"/>
    <lineage>
        <taxon>Eukaryota</taxon>
        <taxon>Metazoa</taxon>
        <taxon>Chordata</taxon>
        <taxon>Craniata</taxon>
        <taxon>Vertebrata</taxon>
        <taxon>Euteleostomi</taxon>
        <taxon>Actinopterygii</taxon>
        <taxon>Neopterygii</taxon>
        <taxon>Teleostei</taxon>
        <taxon>Ostariophysi</taxon>
        <taxon>Siluriformes</taxon>
        <taxon>Sisoridae</taxon>
        <taxon>Sisorinae</taxon>
        <taxon>Bagarius</taxon>
    </lineage>
</organism>
<accession>A0A556TYF1</accession>
<keyword evidence="5" id="KW-1185">Reference proteome</keyword>
<keyword evidence="1" id="KW-0597">Phosphoprotein</keyword>
<dbReference type="EMBL" id="VCAZ01000029">
    <property type="protein sequence ID" value="TSL28220.1"/>
    <property type="molecule type" value="Genomic_DNA"/>
</dbReference>
<evidence type="ECO:0000313" key="5">
    <source>
        <dbReference type="Proteomes" id="UP000319801"/>
    </source>
</evidence>
<dbReference type="Pfam" id="PF15386">
    <property type="entry name" value="Tantalus"/>
    <property type="match status" value="1"/>
</dbReference>
<sequence length="934" mass="103487">MLSNPLAEANETRQVSATDPRPQSALYQDLLAMSYRGNAKAKIGEEDKTMYSAQQPQTSSFGFLDADKPNSSELNGESEDGIHFRAGADKADVIRSTERKPPQTLSAMPTEYLKDEQPGSLQHFFVAHQNEMKRLLTDTLGILSRRLEAVEQRMEQLHVQGTAHGKSLALLHSEVRLLGRHVNAGFSSKLTALGGPASSTYGKHSVDDKGADDVSKMSSQGSINHESRHTVCRSWIDSGTVIDFSAHTSDSNHNTKLLDSLGINGSLSRQEKTSFRAGDYLQLPTFEDLHMEKDALLCKMDQKDTQHESACLSKPQSSESLVTGICCNASDQCLHKAAQFKVPSFSSEVFTGSGEKALCENHGFSSVDSDVIDCMSEKRSVLLGQPDLTTSRTMITNNPSTIVKKDDLPFSGVVSFPTLFKIPSLSEILQGSLSKDLPLGDSDVGKGIQTIIIDSQLSTGNGKLACVRIKSYPYSYCTLVTPVKLPMESSQACLSAMGFVLPWNESEMSGPRNRLLHKGSQSNQTVSNLLNHLDDLACRVIPNSSSIKSVLPLMRYYRIASKPKHDHHNKHSLSKPSPLPSTSHKLYLPLPKLKMDTWRSVARLEDLHLFYSKQSVDLTVYSSPRLALQSVARPFPTSSYFPMRKWRFSKEGMSTVSAKSLPTTFRLRFSHIPPPFSFTPSSLVNAVKDQVISLSNCSPLWPLADYSGPPGLDNDHRKTGSYPSSHCSIRNPETSSGNTSEHSPNFKVAQLDESSFKTVFPLSVTGTTVETLEASTEDKQADLQGPSSSLQPARRSKRVSQIRIRKTLPKPDNNLTPMGLPKPKRLKKKEFSLEEIYTNKNYKSPTPNRSLETIFEEPKEKNGTLFCIGNQKRKRVLEFPDFTLPRKRKAKSSLGSLRLKGSRKAKKKDADLNDMLIQRLGELEEYFSRHGLED</sequence>
<feature type="region of interest" description="Disordered" evidence="2">
    <location>
        <begin position="59"/>
        <end position="79"/>
    </location>
</feature>
<dbReference type="Proteomes" id="UP000319801">
    <property type="component" value="Unassembled WGS sequence"/>
</dbReference>
<dbReference type="InterPro" id="IPR028149">
    <property type="entry name" value="Tantalus-like"/>
</dbReference>
<dbReference type="InterPro" id="IPR026320">
    <property type="entry name" value="PRR14"/>
</dbReference>
<feature type="region of interest" description="Disordered" evidence="2">
    <location>
        <begin position="711"/>
        <end position="744"/>
    </location>
</feature>
<feature type="region of interest" description="Disordered" evidence="2">
    <location>
        <begin position="1"/>
        <end position="23"/>
    </location>
</feature>
<comment type="caution">
    <text evidence="4">The sequence shown here is derived from an EMBL/GenBank/DDBJ whole genome shotgun (WGS) entry which is preliminary data.</text>
</comment>
<name>A0A556TYF1_BAGYA</name>
<proteinExistence type="predicted"/>
<protein>
    <submittedName>
        <fullName evidence="4">Protein PRR14L</fullName>
    </submittedName>
</protein>
<evidence type="ECO:0000256" key="1">
    <source>
        <dbReference type="ARBA" id="ARBA00022553"/>
    </source>
</evidence>
<evidence type="ECO:0000259" key="3">
    <source>
        <dbReference type="Pfam" id="PF15386"/>
    </source>
</evidence>
<feature type="compositionally biased region" description="Basic and acidic residues" evidence="2">
    <location>
        <begin position="204"/>
        <end position="215"/>
    </location>
</feature>
<dbReference type="PANTHER" id="PTHR14522">
    <property type="entry name" value="EMO2-RELATED"/>
    <property type="match status" value="1"/>
</dbReference>
<gene>
    <name evidence="4" type="ORF">Baya_5735</name>
</gene>
<dbReference type="AlphaFoldDB" id="A0A556TYF1"/>
<reference evidence="4 5" key="1">
    <citation type="journal article" date="2019" name="Genome Biol. Evol.">
        <title>Whole-Genome Sequencing of the Giant Devil Catfish, Bagarius yarrelli.</title>
        <authorList>
            <person name="Jiang W."/>
            <person name="Lv Y."/>
            <person name="Cheng L."/>
            <person name="Yang K."/>
            <person name="Chao B."/>
            <person name="Wang X."/>
            <person name="Li Y."/>
            <person name="Pan X."/>
            <person name="You X."/>
            <person name="Zhang Y."/>
            <person name="Yang J."/>
            <person name="Li J."/>
            <person name="Zhang X."/>
            <person name="Liu S."/>
            <person name="Sun C."/>
            <person name="Yang J."/>
            <person name="Shi Q."/>
        </authorList>
    </citation>
    <scope>NUCLEOTIDE SEQUENCE [LARGE SCALE GENOMIC DNA]</scope>
    <source>
        <strain evidence="4">JWS20170419001</strain>
        <tissue evidence="4">Muscle</tissue>
    </source>
</reference>
<evidence type="ECO:0000313" key="4">
    <source>
        <dbReference type="EMBL" id="TSL28220.1"/>
    </source>
</evidence>
<feature type="domain" description="Tantalus-like" evidence="3">
    <location>
        <begin position="815"/>
        <end position="872"/>
    </location>
</feature>
<feature type="region of interest" description="Disordered" evidence="2">
    <location>
        <begin position="773"/>
        <end position="800"/>
    </location>
</feature>
<feature type="region of interest" description="Disordered" evidence="2">
    <location>
        <begin position="196"/>
        <end position="223"/>
    </location>
</feature>
<dbReference type="PANTHER" id="PTHR14522:SF2">
    <property type="entry name" value="PROLINE-RICH PROTEIN 14"/>
    <property type="match status" value="1"/>
</dbReference>